<protein>
    <recommendedName>
        <fullName evidence="1">Sulfatase-modifying factor enzyme-like domain-containing protein</fullName>
    </recommendedName>
</protein>
<gene>
    <name evidence="2" type="ORF">PN36_17245</name>
</gene>
<reference evidence="2 3" key="1">
    <citation type="journal article" date="2016" name="Front. Microbiol.">
        <title>Single-Cell (Meta-)Genomics of a Dimorphic Candidatus Thiomargarita nelsonii Reveals Genomic Plasticity.</title>
        <authorList>
            <person name="Flood B.E."/>
            <person name="Fliss P."/>
            <person name="Jones D.S."/>
            <person name="Dick G.J."/>
            <person name="Jain S."/>
            <person name="Kaster A.K."/>
            <person name="Winkel M."/>
            <person name="Mussmann M."/>
            <person name="Bailey J."/>
        </authorList>
    </citation>
    <scope>NUCLEOTIDE SEQUENCE [LARGE SCALE GENOMIC DNA]</scope>
    <source>
        <strain evidence="2">Hydrate Ridge</strain>
    </source>
</reference>
<evidence type="ECO:0000313" key="2">
    <source>
        <dbReference type="EMBL" id="TGO02888.1"/>
    </source>
</evidence>
<dbReference type="Pfam" id="PF03781">
    <property type="entry name" value="FGE-sulfatase"/>
    <property type="match status" value="1"/>
</dbReference>
<sequence length="262" mass="29457">MVTISDAKYSCQPQKFFQDRLKDGSKGPEMVWIPAGTFRMGDMNVTVTSFQGGGFDNEKPIHRVSVSRFAMGKYEVTFAEYDKFAQATGRKKPDDEGWGRANRPVIHVSWHDATAYAEWIVTQTGKQYRLPSEAEWEYAARAGTETKYWWGNDIGSNKANCDGCGSRLDDKQTAPVGSFAANPFGIYDTVGNVWEWTCSEYDNKYKGKEQQCLIKSPSKSSHFVLRGGSWDFDAGRVRSADRDGGQPTVRLRLVGFRLARLP</sequence>
<dbReference type="PANTHER" id="PTHR23150:SF35">
    <property type="entry name" value="BLL6746 PROTEIN"/>
    <property type="match status" value="1"/>
</dbReference>
<dbReference type="Gene3D" id="3.90.1580.10">
    <property type="entry name" value="paralog of FGE (formylglycine-generating enzyme)"/>
    <property type="match status" value="1"/>
</dbReference>
<dbReference type="SUPFAM" id="SSF56436">
    <property type="entry name" value="C-type lectin-like"/>
    <property type="match status" value="1"/>
</dbReference>
<evidence type="ECO:0000313" key="3">
    <source>
        <dbReference type="Proteomes" id="UP000030428"/>
    </source>
</evidence>
<organism evidence="2 3">
    <name type="scientific">Candidatus Thiomargarita nelsonii</name>
    <dbReference type="NCBI Taxonomy" id="1003181"/>
    <lineage>
        <taxon>Bacteria</taxon>
        <taxon>Pseudomonadati</taxon>
        <taxon>Pseudomonadota</taxon>
        <taxon>Gammaproteobacteria</taxon>
        <taxon>Thiotrichales</taxon>
        <taxon>Thiotrichaceae</taxon>
        <taxon>Thiomargarita</taxon>
    </lineage>
</organism>
<dbReference type="InterPro" id="IPR051043">
    <property type="entry name" value="Sulfatase_Mod_Factor_Kinase"/>
</dbReference>
<dbReference type="AlphaFoldDB" id="A0A4E0QQA1"/>
<dbReference type="InterPro" id="IPR042095">
    <property type="entry name" value="SUMF_sf"/>
</dbReference>
<name>A0A4E0QQA1_9GAMM</name>
<accession>A0A4E0QQA1</accession>
<dbReference type="EMBL" id="JSZA02000066">
    <property type="protein sequence ID" value="TGO02888.1"/>
    <property type="molecule type" value="Genomic_DNA"/>
</dbReference>
<comment type="caution">
    <text evidence="2">The sequence shown here is derived from an EMBL/GenBank/DDBJ whole genome shotgun (WGS) entry which is preliminary data.</text>
</comment>
<proteinExistence type="predicted"/>
<dbReference type="PANTHER" id="PTHR23150">
    <property type="entry name" value="SULFATASE MODIFYING FACTOR 1, 2"/>
    <property type="match status" value="1"/>
</dbReference>
<dbReference type="GO" id="GO:0120147">
    <property type="term" value="F:formylglycine-generating oxidase activity"/>
    <property type="evidence" value="ECO:0007669"/>
    <property type="project" value="TreeGrafter"/>
</dbReference>
<keyword evidence="3" id="KW-1185">Reference proteome</keyword>
<evidence type="ECO:0000259" key="1">
    <source>
        <dbReference type="Pfam" id="PF03781"/>
    </source>
</evidence>
<feature type="domain" description="Sulfatase-modifying factor enzyme-like" evidence="1">
    <location>
        <begin position="27"/>
        <end position="260"/>
    </location>
</feature>
<dbReference type="InterPro" id="IPR005532">
    <property type="entry name" value="SUMF_dom"/>
</dbReference>
<dbReference type="Proteomes" id="UP000030428">
    <property type="component" value="Unassembled WGS sequence"/>
</dbReference>
<dbReference type="InterPro" id="IPR016187">
    <property type="entry name" value="CTDL_fold"/>
</dbReference>